<feature type="chain" id="PRO_5022869006" evidence="1">
    <location>
        <begin position="20"/>
        <end position="607"/>
    </location>
</feature>
<dbReference type="GO" id="GO:0005615">
    <property type="term" value="C:extracellular space"/>
    <property type="evidence" value="ECO:0007669"/>
    <property type="project" value="TreeGrafter"/>
</dbReference>
<dbReference type="Pfam" id="PF06585">
    <property type="entry name" value="JHBP"/>
    <property type="match status" value="3"/>
</dbReference>
<dbReference type="AlphaFoldDB" id="A0A5E4QY15"/>
<accession>A0A5E4QY15</accession>
<dbReference type="InterPro" id="IPR038606">
    <property type="entry name" value="To_sf"/>
</dbReference>
<evidence type="ECO:0000313" key="2">
    <source>
        <dbReference type="EMBL" id="VVD01868.1"/>
    </source>
</evidence>
<dbReference type="Gene3D" id="3.15.10.30">
    <property type="entry name" value="Haemolymph juvenile hormone binding protein"/>
    <property type="match status" value="4"/>
</dbReference>
<feature type="signal peptide" evidence="1">
    <location>
        <begin position="1"/>
        <end position="19"/>
    </location>
</feature>
<evidence type="ECO:0000313" key="3">
    <source>
        <dbReference type="Proteomes" id="UP000324832"/>
    </source>
</evidence>
<sequence>MLKLKYLIFITTVIAGVHSAPYVNKCKSDDSKCAKEASALLIPMFSDGIPELGIEPVDPLLIKKSDASSPNLKLILTDYTVSGLKNCIPKKVKYDKSKSKILLKLLCTAQLEGTYDMKGQLLILPLEGNGPIHVTLNKAEISIELDLDEIEKDAPYVNKCKSDDSKCAKEASALLIPMFGDGIPELGIEPVDPLLIKKSDASSPNLKLILTDYTVSGLKNCIPKKVKYDKSKSKILLKLLCTAQLEGTYDMKGQLLILPLEGNGPIHVTLNKAEISIELDLDEIEKDGVKYWNIKDHKFSYVLKDKSIKVFEICNIMYKLKYLVFITTCFAGVYSASFVNKCKSGDSKCVKESAAILIPRFGDGIPELGIEPVDPLFIKMSDASSPNLKLILTDYTLSGLKNKAEISVEADLNEIEKDGVKYWNIKDYKQGYELKDKSVVVFDNLFGGNDVLDKKCLKESAQAILPTFALGMPEYKMHSLDPLMIDKVDADNPNLKFKLTNLKISGLKDCVVKKHDADKSKIFLNLLCNVGIEGHYDMKGQIIILPMEGNGKIEADITKAAEDVMKESGNDVIQEVGPPVIKSIASKVVECAQRFFHAVPFNDLVLQ</sequence>
<gene>
    <name evidence="2" type="ORF">LSINAPIS_LOCUS12191</name>
</gene>
<protein>
    <submittedName>
        <fullName evidence="2">Uncharacterized protein</fullName>
    </submittedName>
</protein>
<dbReference type="InterPro" id="IPR010562">
    <property type="entry name" value="Haemolymph_juvenile_hormone-bd"/>
</dbReference>
<dbReference type="EMBL" id="FZQP02005556">
    <property type="protein sequence ID" value="VVD01868.1"/>
    <property type="molecule type" value="Genomic_DNA"/>
</dbReference>
<evidence type="ECO:0000256" key="1">
    <source>
        <dbReference type="SAM" id="SignalP"/>
    </source>
</evidence>
<dbReference type="PANTHER" id="PTHR11008">
    <property type="entry name" value="PROTEIN TAKEOUT-LIKE PROTEIN"/>
    <property type="match status" value="1"/>
</dbReference>
<dbReference type="PANTHER" id="PTHR11008:SF41">
    <property type="entry name" value="RE70318P"/>
    <property type="match status" value="1"/>
</dbReference>
<reference evidence="2 3" key="1">
    <citation type="submission" date="2017-07" db="EMBL/GenBank/DDBJ databases">
        <authorList>
            <person name="Talla V."/>
            <person name="Backstrom N."/>
        </authorList>
    </citation>
    <scope>NUCLEOTIDE SEQUENCE [LARGE SCALE GENOMIC DNA]</scope>
</reference>
<name>A0A5E4QY15_9NEOP</name>
<dbReference type="SMART" id="SM00700">
    <property type="entry name" value="JHBP"/>
    <property type="match status" value="2"/>
</dbReference>
<organism evidence="2 3">
    <name type="scientific">Leptidea sinapis</name>
    <dbReference type="NCBI Taxonomy" id="189913"/>
    <lineage>
        <taxon>Eukaryota</taxon>
        <taxon>Metazoa</taxon>
        <taxon>Ecdysozoa</taxon>
        <taxon>Arthropoda</taxon>
        <taxon>Hexapoda</taxon>
        <taxon>Insecta</taxon>
        <taxon>Pterygota</taxon>
        <taxon>Neoptera</taxon>
        <taxon>Endopterygota</taxon>
        <taxon>Lepidoptera</taxon>
        <taxon>Glossata</taxon>
        <taxon>Ditrysia</taxon>
        <taxon>Papilionoidea</taxon>
        <taxon>Pieridae</taxon>
        <taxon>Dismorphiinae</taxon>
        <taxon>Leptidea</taxon>
    </lineage>
</organism>
<dbReference type="Proteomes" id="UP000324832">
    <property type="component" value="Unassembled WGS sequence"/>
</dbReference>
<keyword evidence="1" id="KW-0732">Signal</keyword>
<proteinExistence type="predicted"/>
<keyword evidence="3" id="KW-1185">Reference proteome</keyword>